<evidence type="ECO:0000256" key="2">
    <source>
        <dbReference type="ARBA" id="ARBA00023065"/>
    </source>
</evidence>
<dbReference type="OrthoDB" id="2373987at2759"/>
<dbReference type="EMBL" id="UYSG01002514">
    <property type="protein sequence ID" value="VDL57556.1"/>
    <property type="molecule type" value="Genomic_DNA"/>
</dbReference>
<keyword evidence="2" id="KW-0406">Ion transport</keyword>
<keyword evidence="3" id="KW-0407">Ion channel</keyword>
<proteinExistence type="predicted"/>
<dbReference type="GO" id="GO:0015279">
    <property type="term" value="F:store-operated calcium channel activity"/>
    <property type="evidence" value="ECO:0007669"/>
    <property type="project" value="TreeGrafter"/>
</dbReference>
<dbReference type="PANTHER" id="PTHR10117">
    <property type="entry name" value="TRANSIENT RECEPTOR POTENTIAL CHANNEL"/>
    <property type="match status" value="1"/>
</dbReference>
<dbReference type="AlphaFoldDB" id="A0A0R3SJX5"/>
<reference evidence="6" key="1">
    <citation type="submission" date="2017-02" db="UniProtKB">
        <authorList>
            <consortium name="WormBaseParasite"/>
        </authorList>
    </citation>
    <scope>IDENTIFICATION</scope>
</reference>
<dbReference type="GO" id="GO:0051480">
    <property type="term" value="P:regulation of cytosolic calcium ion concentration"/>
    <property type="evidence" value="ECO:0007669"/>
    <property type="project" value="TreeGrafter"/>
</dbReference>
<dbReference type="InterPro" id="IPR002153">
    <property type="entry name" value="TRPC_channel"/>
</dbReference>
<dbReference type="GO" id="GO:0070679">
    <property type="term" value="F:inositol 1,4,5 trisphosphate binding"/>
    <property type="evidence" value="ECO:0007669"/>
    <property type="project" value="TreeGrafter"/>
</dbReference>
<dbReference type="GO" id="GO:0005886">
    <property type="term" value="C:plasma membrane"/>
    <property type="evidence" value="ECO:0007669"/>
    <property type="project" value="TreeGrafter"/>
</dbReference>
<evidence type="ECO:0000313" key="5">
    <source>
        <dbReference type="Proteomes" id="UP000274504"/>
    </source>
</evidence>
<evidence type="ECO:0000313" key="4">
    <source>
        <dbReference type="EMBL" id="VDL57556.1"/>
    </source>
</evidence>
<reference evidence="4 5" key="2">
    <citation type="submission" date="2018-11" db="EMBL/GenBank/DDBJ databases">
        <authorList>
            <consortium name="Pathogen Informatics"/>
        </authorList>
    </citation>
    <scope>NUCLEOTIDE SEQUENCE [LARGE SCALE GENOMIC DNA]</scope>
</reference>
<gene>
    <name evidence="4" type="ORF">HDID_LOCUS5238</name>
</gene>
<dbReference type="STRING" id="6216.A0A0R3SJX5"/>
<evidence type="ECO:0000256" key="1">
    <source>
        <dbReference type="ARBA" id="ARBA00022448"/>
    </source>
</evidence>
<dbReference type="Gene3D" id="1.25.40.20">
    <property type="entry name" value="Ankyrin repeat-containing domain"/>
    <property type="match status" value="1"/>
</dbReference>
<dbReference type="PANTHER" id="PTHR10117:SF54">
    <property type="entry name" value="TRANSIENT RECEPTOR POTENTIAL-GAMMA PROTEIN"/>
    <property type="match status" value="1"/>
</dbReference>
<dbReference type="Proteomes" id="UP000274504">
    <property type="component" value="Unassembled WGS sequence"/>
</dbReference>
<dbReference type="WBParaSite" id="HDID_0000524001-mRNA-1">
    <property type="protein sequence ID" value="HDID_0000524001-mRNA-1"/>
    <property type="gene ID" value="HDID_0000524001"/>
</dbReference>
<keyword evidence="1" id="KW-0813">Transport</keyword>
<evidence type="ECO:0000313" key="6">
    <source>
        <dbReference type="WBParaSite" id="HDID_0000524001-mRNA-1"/>
    </source>
</evidence>
<dbReference type="GO" id="GO:0034703">
    <property type="term" value="C:cation channel complex"/>
    <property type="evidence" value="ECO:0007669"/>
    <property type="project" value="TreeGrafter"/>
</dbReference>
<organism evidence="6">
    <name type="scientific">Hymenolepis diminuta</name>
    <name type="common">Rat tapeworm</name>
    <dbReference type="NCBI Taxonomy" id="6216"/>
    <lineage>
        <taxon>Eukaryota</taxon>
        <taxon>Metazoa</taxon>
        <taxon>Spiralia</taxon>
        <taxon>Lophotrochozoa</taxon>
        <taxon>Platyhelminthes</taxon>
        <taxon>Cestoda</taxon>
        <taxon>Eucestoda</taxon>
        <taxon>Cyclophyllidea</taxon>
        <taxon>Hymenolepididae</taxon>
        <taxon>Hymenolepis</taxon>
    </lineage>
</organism>
<dbReference type="InterPro" id="IPR036770">
    <property type="entry name" value="Ankyrin_rpt-contain_sf"/>
</dbReference>
<dbReference type="SUPFAM" id="SSF140860">
    <property type="entry name" value="Pseudo ankyrin repeat-like"/>
    <property type="match status" value="1"/>
</dbReference>
<accession>A0A0R3SJX5</accession>
<name>A0A0R3SJX5_HYMDI</name>
<evidence type="ECO:0000256" key="3">
    <source>
        <dbReference type="ARBA" id="ARBA00023303"/>
    </source>
</evidence>
<sequence>MKRAAKKVVQGVSVSNAFRSSLTEREILENIDDPIIGRRILNLGCLDIPYGEGELNRFEKLLLHSAEYGDVNTARRLIENAKHYNVNVNCVDTMGRGAIRIAIETEQIELLQMLLTYEAIELRDSLLHAISEENVQAVELIIQAQSERQQRKNLKVI</sequence>
<protein>
    <submittedName>
        <fullName evidence="6">ANK_REP_REGION domain-containing protein</fullName>
    </submittedName>
</protein>